<comment type="similarity">
    <text evidence="8">Belongs to the MobA family.</text>
</comment>
<feature type="domain" description="MobA-like NTP transferase" evidence="9">
    <location>
        <begin position="4"/>
        <end position="144"/>
    </location>
</feature>
<dbReference type="InterPro" id="IPR013482">
    <property type="entry name" value="Molybde_CF_guanTrfase"/>
</dbReference>
<feature type="binding site" evidence="8">
    <location>
        <position position="92"/>
    </location>
    <ligand>
        <name>GTP</name>
        <dbReference type="ChEBI" id="CHEBI:37565"/>
    </ligand>
</feature>
<organism evidence="10 11">
    <name type="scientific">Sphingomonas sanxanigenens</name>
    <dbReference type="NCBI Taxonomy" id="397260"/>
    <lineage>
        <taxon>Bacteria</taxon>
        <taxon>Pseudomonadati</taxon>
        <taxon>Pseudomonadota</taxon>
        <taxon>Alphaproteobacteria</taxon>
        <taxon>Sphingomonadales</taxon>
        <taxon>Sphingomonadaceae</taxon>
        <taxon>Sphingomonas</taxon>
    </lineage>
</organism>
<dbReference type="InterPro" id="IPR029044">
    <property type="entry name" value="Nucleotide-diphossugar_trans"/>
</dbReference>
<keyword evidence="3 8" id="KW-0479">Metal-binding</keyword>
<evidence type="ECO:0000256" key="5">
    <source>
        <dbReference type="ARBA" id="ARBA00022842"/>
    </source>
</evidence>
<feature type="binding site" evidence="8">
    <location>
        <position position="64"/>
    </location>
    <ligand>
        <name>GTP</name>
        <dbReference type="ChEBI" id="CHEBI:37565"/>
    </ligand>
</feature>
<dbReference type="GO" id="GO:0005525">
    <property type="term" value="F:GTP binding"/>
    <property type="evidence" value="ECO:0007669"/>
    <property type="project" value="UniProtKB-UniRule"/>
</dbReference>
<comment type="function">
    <text evidence="8">Transfers a GMP moiety from GTP to Mo-molybdopterin (Mo-MPT) cofactor (Moco or molybdenum cofactor) to form Mo-molybdopterin guanine dinucleotide (Mo-MGD) cofactor.</text>
</comment>
<keyword evidence="5 8" id="KW-0460">Magnesium</keyword>
<name>A0A2W4ZY55_9SPHN</name>
<evidence type="ECO:0000256" key="4">
    <source>
        <dbReference type="ARBA" id="ARBA00022741"/>
    </source>
</evidence>
<comment type="domain">
    <text evidence="8">The N-terminal domain determines nucleotide recognition and specific binding, while the C-terminal domain determines the specific binding to the target protein.</text>
</comment>
<dbReference type="AlphaFoldDB" id="A0A2W4ZY55"/>
<comment type="caution">
    <text evidence="10">The sequence shown here is derived from an EMBL/GenBank/DDBJ whole genome shotgun (WGS) entry which is preliminary data.</text>
</comment>
<dbReference type="Gene3D" id="3.90.550.10">
    <property type="entry name" value="Spore Coat Polysaccharide Biosynthesis Protein SpsA, Chain A"/>
    <property type="match status" value="1"/>
</dbReference>
<evidence type="ECO:0000256" key="8">
    <source>
        <dbReference type="HAMAP-Rule" id="MF_00316"/>
    </source>
</evidence>
<dbReference type="PANTHER" id="PTHR19136:SF81">
    <property type="entry name" value="MOLYBDENUM COFACTOR GUANYLYLTRANSFERASE"/>
    <property type="match status" value="1"/>
</dbReference>
<feature type="binding site" evidence="8">
    <location>
        <position position="19"/>
    </location>
    <ligand>
        <name>GTP</name>
        <dbReference type="ChEBI" id="CHEBI:37565"/>
    </ligand>
</feature>
<evidence type="ECO:0000256" key="7">
    <source>
        <dbReference type="ARBA" id="ARBA00023150"/>
    </source>
</evidence>
<comment type="subunit">
    <text evidence="8">Monomer.</text>
</comment>
<comment type="caution">
    <text evidence="8">Lacks conserved residue(s) required for the propagation of feature annotation.</text>
</comment>
<keyword evidence="6 8" id="KW-0342">GTP-binding</keyword>
<comment type="subcellular location">
    <subcellularLocation>
        <location evidence="8">Cytoplasm</location>
    </subcellularLocation>
</comment>
<evidence type="ECO:0000313" key="10">
    <source>
        <dbReference type="EMBL" id="PZO87264.1"/>
    </source>
</evidence>
<dbReference type="GO" id="GO:0061603">
    <property type="term" value="F:molybdenum cofactor guanylyltransferase activity"/>
    <property type="evidence" value="ECO:0007669"/>
    <property type="project" value="UniProtKB-EC"/>
</dbReference>
<evidence type="ECO:0000256" key="3">
    <source>
        <dbReference type="ARBA" id="ARBA00022723"/>
    </source>
</evidence>
<evidence type="ECO:0000259" key="9">
    <source>
        <dbReference type="Pfam" id="PF12804"/>
    </source>
</evidence>
<dbReference type="CDD" id="cd02503">
    <property type="entry name" value="MobA"/>
    <property type="match status" value="1"/>
</dbReference>
<dbReference type="SUPFAM" id="SSF53448">
    <property type="entry name" value="Nucleotide-diphospho-sugar transferases"/>
    <property type="match status" value="1"/>
</dbReference>
<dbReference type="PANTHER" id="PTHR19136">
    <property type="entry name" value="MOLYBDENUM COFACTOR GUANYLYLTRANSFERASE"/>
    <property type="match status" value="1"/>
</dbReference>
<protein>
    <recommendedName>
        <fullName evidence="8">Molybdenum cofactor guanylyltransferase</fullName>
        <shortName evidence="8">MoCo guanylyltransferase</shortName>
        <ecNumber evidence="8">2.7.7.77</ecNumber>
    </recommendedName>
    <alternativeName>
        <fullName evidence="8">GTP:molybdopterin guanylyltransferase</fullName>
    </alternativeName>
    <alternativeName>
        <fullName evidence="8">Mo-MPT guanylyltransferase</fullName>
    </alternativeName>
    <alternativeName>
        <fullName evidence="8">Molybdopterin guanylyltransferase</fullName>
    </alternativeName>
    <alternativeName>
        <fullName evidence="8">Molybdopterin-guanine dinucleotide synthase</fullName>
        <shortName evidence="8">MGD synthase</shortName>
    </alternativeName>
</protein>
<keyword evidence="1 8" id="KW-0963">Cytoplasm</keyword>
<dbReference type="Proteomes" id="UP000249066">
    <property type="component" value="Unassembled WGS sequence"/>
</dbReference>
<accession>A0A2W4ZY55</accession>
<evidence type="ECO:0000256" key="6">
    <source>
        <dbReference type="ARBA" id="ARBA00023134"/>
    </source>
</evidence>
<dbReference type="EMBL" id="QFNN01000140">
    <property type="protein sequence ID" value="PZO87264.1"/>
    <property type="molecule type" value="Genomic_DNA"/>
</dbReference>
<reference evidence="10 11" key="1">
    <citation type="submission" date="2017-08" db="EMBL/GenBank/DDBJ databases">
        <title>Infants hospitalized years apart are colonized by the same room-sourced microbial strains.</title>
        <authorList>
            <person name="Brooks B."/>
            <person name="Olm M.R."/>
            <person name="Firek B.A."/>
            <person name="Baker R."/>
            <person name="Thomas B.C."/>
            <person name="Morowitz M.J."/>
            <person name="Banfield J.F."/>
        </authorList>
    </citation>
    <scope>NUCLEOTIDE SEQUENCE [LARGE SCALE GENOMIC DNA]</scope>
    <source>
        <strain evidence="10">S2_018_000_R2_101</strain>
    </source>
</reference>
<dbReference type="EC" id="2.7.7.77" evidence="8"/>
<keyword evidence="7 8" id="KW-0501">Molybdenum cofactor biosynthesis</keyword>
<keyword evidence="10" id="KW-0548">Nucleotidyltransferase</keyword>
<dbReference type="GO" id="GO:0005737">
    <property type="term" value="C:cytoplasm"/>
    <property type="evidence" value="ECO:0007669"/>
    <property type="project" value="UniProtKB-SubCell"/>
</dbReference>
<evidence type="ECO:0000313" key="11">
    <source>
        <dbReference type="Proteomes" id="UP000249066"/>
    </source>
</evidence>
<dbReference type="HAMAP" id="MF_00316">
    <property type="entry name" value="MobA"/>
    <property type="match status" value="1"/>
</dbReference>
<sequence length="173" mass="17958">MTIGAILAGGQARRFGSDKALAEWRGKALIDHVAATLAPHVDAVVICGRDHPGAASIPDRPYADLGPLGGINAALHHARAHGHAFVLSLPCDTPLIDEALLAALGAAGGSAYLAAMPVIGLWESRHADALDDMLAGTGSRSIRRWAASIGAAPLELGRPLNINRREDLHDLPV</sequence>
<dbReference type="GO" id="GO:0006777">
    <property type="term" value="P:Mo-molybdopterin cofactor biosynthetic process"/>
    <property type="evidence" value="ECO:0007669"/>
    <property type="project" value="UniProtKB-KW"/>
</dbReference>
<dbReference type="GO" id="GO:0046872">
    <property type="term" value="F:metal ion binding"/>
    <property type="evidence" value="ECO:0007669"/>
    <property type="project" value="UniProtKB-KW"/>
</dbReference>
<keyword evidence="2 8" id="KW-0808">Transferase</keyword>
<dbReference type="InterPro" id="IPR025877">
    <property type="entry name" value="MobA-like_NTP_Trfase"/>
</dbReference>
<evidence type="ECO:0000256" key="1">
    <source>
        <dbReference type="ARBA" id="ARBA00022490"/>
    </source>
</evidence>
<gene>
    <name evidence="8" type="primary">mobA</name>
    <name evidence="10" type="ORF">DI623_15035</name>
</gene>
<comment type="cofactor">
    <cofactor evidence="8">
        <name>Mg(2+)</name>
        <dbReference type="ChEBI" id="CHEBI:18420"/>
    </cofactor>
</comment>
<feature type="binding site" evidence="8">
    <location>
        <position position="92"/>
    </location>
    <ligand>
        <name>Mg(2+)</name>
        <dbReference type="ChEBI" id="CHEBI:18420"/>
    </ligand>
</feature>
<proteinExistence type="inferred from homology"/>
<feature type="binding site" evidence="8">
    <location>
        <begin position="7"/>
        <end position="9"/>
    </location>
    <ligand>
        <name>GTP</name>
        <dbReference type="ChEBI" id="CHEBI:37565"/>
    </ligand>
</feature>
<evidence type="ECO:0000256" key="2">
    <source>
        <dbReference type="ARBA" id="ARBA00022679"/>
    </source>
</evidence>
<keyword evidence="4 8" id="KW-0547">Nucleotide-binding</keyword>
<comment type="catalytic activity">
    <reaction evidence="8">
        <text>Mo-molybdopterin + GTP + H(+) = Mo-molybdopterin guanine dinucleotide + diphosphate</text>
        <dbReference type="Rhea" id="RHEA:34243"/>
        <dbReference type="ChEBI" id="CHEBI:15378"/>
        <dbReference type="ChEBI" id="CHEBI:33019"/>
        <dbReference type="ChEBI" id="CHEBI:37565"/>
        <dbReference type="ChEBI" id="CHEBI:71302"/>
        <dbReference type="ChEBI" id="CHEBI:71310"/>
        <dbReference type="EC" id="2.7.7.77"/>
    </reaction>
</comment>
<dbReference type="Pfam" id="PF12804">
    <property type="entry name" value="NTP_transf_3"/>
    <property type="match status" value="1"/>
</dbReference>